<reference evidence="5 6" key="1">
    <citation type="submission" date="2024-09" db="EMBL/GenBank/DDBJ databases">
        <authorList>
            <person name="Sun Q."/>
            <person name="Mori K."/>
        </authorList>
    </citation>
    <scope>NUCLEOTIDE SEQUENCE [LARGE SCALE GENOMIC DNA]</scope>
    <source>
        <strain evidence="5 6">JCM 3331</strain>
    </source>
</reference>
<evidence type="ECO:0000256" key="1">
    <source>
        <dbReference type="ARBA" id="ARBA00037217"/>
    </source>
</evidence>
<feature type="domain" description="Amine oxidase" evidence="4">
    <location>
        <begin position="15"/>
        <end position="351"/>
    </location>
</feature>
<dbReference type="Gene3D" id="3.50.50.60">
    <property type="entry name" value="FAD/NAD(P)-binding domain"/>
    <property type="match status" value="2"/>
</dbReference>
<dbReference type="PANTHER" id="PTHR10668">
    <property type="entry name" value="PHYTOENE DEHYDROGENASE"/>
    <property type="match status" value="1"/>
</dbReference>
<proteinExistence type="predicted"/>
<sequence length="543" mass="57511">MDEVDAVVIGSGINGLVAAAELAMAGWSVVLVERNQRIGGFIATEERTLPGYLHDTYSSWHPLFVAGAAFASLGQPLRRHGLNYCNTEEWVTASVADDGRVTLAHRDPERTAAGFEHDADRATYLAGLGRLGTSMEAIGGLMGSELRSLALLRHAVGLVRTCGRAGSEQWLRSVATSARAYTRAEFHGPEVDHLFSPWLLHAGLSPDHASGGFMLPLLAATLHGFGLPVVAGGSGRFLDAFRSLLDSLGVRVEAGSRVERILVEKGRAAGVVTDSGVIRARRAVLASVTPTALYGSLLPEGSVDPAVHDAAARFRYGRGAMQIHVALSQPIGWRDARLGQVPIVHLSDGSASTGIACAEAEAGLLPRRPTVVVGQQYVLDPSRVPAGSAALWLQLQEVPFAPLGDSAGELDTAQGWTEALARGYAERVLSRIARHAPDVHDKTLAVDVITPVQLAEYNPNAVNGDPYGGSGELDQSYLWRPLPVSGRHATTVRGLWHIGASTHPGAGLGGGSGHMVAARLTGQPRFARVPHFSGKRRDESHRA</sequence>
<comment type="subunit">
    <text evidence="2">Interacts with COX5B; this interaction may contribute to localize PYROXD2 to the inner face of the inner mitochondrial membrane.</text>
</comment>
<dbReference type="Proteomes" id="UP001589710">
    <property type="component" value="Unassembled WGS sequence"/>
</dbReference>
<comment type="function">
    <text evidence="1">Probable oxidoreductase that may play a role as regulator of mitochondrial function.</text>
</comment>
<comment type="caution">
    <text evidence="5">The sequence shown here is derived from an EMBL/GenBank/DDBJ whole genome shotgun (WGS) entry which is preliminary data.</text>
</comment>
<protein>
    <recommendedName>
        <fullName evidence="3">Pyridine nucleotide-disulfide oxidoreductase domain-containing protein 2</fullName>
    </recommendedName>
</protein>
<evidence type="ECO:0000256" key="2">
    <source>
        <dbReference type="ARBA" id="ARBA00038825"/>
    </source>
</evidence>
<accession>A0ABV5R2S1</accession>
<organism evidence="5 6">
    <name type="scientific">Streptomyces yanii</name>
    <dbReference type="NCBI Taxonomy" id="78510"/>
    <lineage>
        <taxon>Bacteria</taxon>
        <taxon>Bacillati</taxon>
        <taxon>Actinomycetota</taxon>
        <taxon>Actinomycetes</taxon>
        <taxon>Kitasatosporales</taxon>
        <taxon>Streptomycetaceae</taxon>
        <taxon>Streptomyces</taxon>
    </lineage>
</organism>
<dbReference type="PANTHER" id="PTHR10668:SF105">
    <property type="entry name" value="DEHYDROGENASE-RELATED"/>
    <property type="match status" value="1"/>
</dbReference>
<dbReference type="InterPro" id="IPR002937">
    <property type="entry name" value="Amino_oxidase"/>
</dbReference>
<dbReference type="EMBL" id="JBHMCG010000013">
    <property type="protein sequence ID" value="MFB9571411.1"/>
    <property type="molecule type" value="Genomic_DNA"/>
</dbReference>
<evidence type="ECO:0000256" key="3">
    <source>
        <dbReference type="ARBA" id="ARBA00040298"/>
    </source>
</evidence>
<name>A0ABV5R2S1_9ACTN</name>
<dbReference type="SUPFAM" id="SSF51905">
    <property type="entry name" value="FAD/NAD(P)-binding domain"/>
    <property type="match status" value="1"/>
</dbReference>
<dbReference type="InterPro" id="IPR036188">
    <property type="entry name" value="FAD/NAD-bd_sf"/>
</dbReference>
<keyword evidence="6" id="KW-1185">Reference proteome</keyword>
<evidence type="ECO:0000313" key="6">
    <source>
        <dbReference type="Proteomes" id="UP001589710"/>
    </source>
</evidence>
<evidence type="ECO:0000313" key="5">
    <source>
        <dbReference type="EMBL" id="MFB9571411.1"/>
    </source>
</evidence>
<evidence type="ECO:0000259" key="4">
    <source>
        <dbReference type="Pfam" id="PF01593"/>
    </source>
</evidence>
<gene>
    <name evidence="5" type="ORF">ACFFTL_03410</name>
</gene>
<dbReference type="Pfam" id="PF01593">
    <property type="entry name" value="Amino_oxidase"/>
    <property type="match status" value="1"/>
</dbReference>
<dbReference type="RefSeq" id="WP_345516812.1">
    <property type="nucleotide sequence ID" value="NZ_BAAAXD010000039.1"/>
</dbReference>